<sequence length="81" mass="8750">MSARRHPRSTRAIFAWPMFIAVLSLIGLVAGLTGDGARDVLAWLLLGSAPVTIAFAYWRAGRPARPINSPARTKAPSHDRA</sequence>
<feature type="transmembrane region" description="Helical" evidence="1">
    <location>
        <begin position="40"/>
        <end position="58"/>
    </location>
</feature>
<evidence type="ECO:0000256" key="1">
    <source>
        <dbReference type="SAM" id="Phobius"/>
    </source>
</evidence>
<name>A0ABS7PFH0_9SPHN</name>
<comment type="caution">
    <text evidence="2">The sequence shown here is derived from an EMBL/GenBank/DDBJ whole genome shotgun (WGS) entry which is preliminary data.</text>
</comment>
<dbReference type="RefSeq" id="WP_222824226.1">
    <property type="nucleotide sequence ID" value="NZ_JAHWXP010000002.1"/>
</dbReference>
<protein>
    <recommendedName>
        <fullName evidence="4">DUF4175 domain-containing protein</fullName>
    </recommendedName>
</protein>
<proteinExistence type="predicted"/>
<evidence type="ECO:0000313" key="3">
    <source>
        <dbReference type="Proteomes" id="UP000759298"/>
    </source>
</evidence>
<feature type="transmembrane region" description="Helical" evidence="1">
    <location>
        <begin position="12"/>
        <end position="34"/>
    </location>
</feature>
<keyword evidence="1" id="KW-0472">Membrane</keyword>
<dbReference type="Proteomes" id="UP000759298">
    <property type="component" value="Unassembled WGS sequence"/>
</dbReference>
<evidence type="ECO:0008006" key="4">
    <source>
        <dbReference type="Google" id="ProtNLM"/>
    </source>
</evidence>
<accession>A0ABS7PFH0</accession>
<evidence type="ECO:0000313" key="2">
    <source>
        <dbReference type="EMBL" id="MBY8336547.1"/>
    </source>
</evidence>
<dbReference type="EMBL" id="JAHWXP010000002">
    <property type="protein sequence ID" value="MBY8336547.1"/>
    <property type="molecule type" value="Genomic_DNA"/>
</dbReference>
<gene>
    <name evidence="2" type="ORF">KYN89_05760</name>
</gene>
<reference evidence="2 3" key="1">
    <citation type="submission" date="2021-07" db="EMBL/GenBank/DDBJ databases">
        <title>Alteriqipengyuania abyssalis NZ-12B nov, sp.nov isolated from deep sea sponge in pacific ocean.</title>
        <authorList>
            <person name="Tareen S."/>
            <person name="Wink J."/>
        </authorList>
    </citation>
    <scope>NUCLEOTIDE SEQUENCE [LARGE SCALE GENOMIC DNA]</scope>
    <source>
        <strain evidence="2 3">NZ-12B</strain>
    </source>
</reference>
<keyword evidence="1" id="KW-0812">Transmembrane</keyword>
<keyword evidence="1" id="KW-1133">Transmembrane helix</keyword>
<keyword evidence="3" id="KW-1185">Reference proteome</keyword>
<organism evidence="2 3">
    <name type="scientific">Alteriqipengyuania abyssalis</name>
    <dbReference type="NCBI Taxonomy" id="2860200"/>
    <lineage>
        <taxon>Bacteria</taxon>
        <taxon>Pseudomonadati</taxon>
        <taxon>Pseudomonadota</taxon>
        <taxon>Alphaproteobacteria</taxon>
        <taxon>Sphingomonadales</taxon>
        <taxon>Erythrobacteraceae</taxon>
        <taxon>Alteriqipengyuania</taxon>
    </lineage>
</organism>